<evidence type="ECO:0000313" key="3">
    <source>
        <dbReference type="Proteomes" id="UP001451303"/>
    </source>
</evidence>
<reference evidence="2 3" key="1">
    <citation type="submission" date="2023-09" db="EMBL/GenBank/DDBJ databases">
        <title>Multi-omics analysis of a traditional fermented food reveals byproduct-associated fungal strains for waste-to-food upcycling.</title>
        <authorList>
            <consortium name="Lawrence Berkeley National Laboratory"/>
            <person name="Rekdal V.M."/>
            <person name="Villalobos-Escobedo J.M."/>
            <person name="Rodriguez-Valeron N."/>
            <person name="Garcia M.O."/>
            <person name="Vasquez D.P."/>
            <person name="Damayanti I."/>
            <person name="Sorensen P.M."/>
            <person name="Baidoo E.E."/>
            <person name="De Carvalho A.C."/>
            <person name="Riley R."/>
            <person name="Lipzen A."/>
            <person name="He G."/>
            <person name="Yan M."/>
            <person name="Haridas S."/>
            <person name="Daum C."/>
            <person name="Yoshinaga Y."/>
            <person name="Ng V."/>
            <person name="Grigoriev I.V."/>
            <person name="Munk R."/>
            <person name="Nuraida L."/>
            <person name="Wijaya C.H."/>
            <person name="Morales P.-C."/>
            <person name="Keasling J.D."/>
        </authorList>
    </citation>
    <scope>NUCLEOTIDE SEQUENCE [LARGE SCALE GENOMIC DNA]</scope>
    <source>
        <strain evidence="2 3">FGSC 2613</strain>
    </source>
</reference>
<name>A0ABR3D6K5_NEUIN</name>
<protein>
    <submittedName>
        <fullName evidence="2">Uncharacterized protein</fullName>
    </submittedName>
</protein>
<evidence type="ECO:0000256" key="1">
    <source>
        <dbReference type="SAM" id="MobiDB-lite"/>
    </source>
</evidence>
<organism evidence="2 3">
    <name type="scientific">Neurospora intermedia</name>
    <dbReference type="NCBI Taxonomy" id="5142"/>
    <lineage>
        <taxon>Eukaryota</taxon>
        <taxon>Fungi</taxon>
        <taxon>Dikarya</taxon>
        <taxon>Ascomycota</taxon>
        <taxon>Pezizomycotina</taxon>
        <taxon>Sordariomycetes</taxon>
        <taxon>Sordariomycetidae</taxon>
        <taxon>Sordariales</taxon>
        <taxon>Sordariaceae</taxon>
        <taxon>Neurospora</taxon>
    </lineage>
</organism>
<gene>
    <name evidence="2" type="ORF">QR685DRAFT_337182</name>
</gene>
<feature type="compositionally biased region" description="Basic and acidic residues" evidence="1">
    <location>
        <begin position="37"/>
        <end position="56"/>
    </location>
</feature>
<sequence length="98" mass="11336">MGLATRTHHCPWMRSEEANPREQKKKRKEKKKRHKKDQKEKGKRDFSAGTSREKGVSSRLIPTHLSKKQGGRVADGYSFLHHLLTDERETVERNGTGN</sequence>
<feature type="compositionally biased region" description="Basic residues" evidence="1">
    <location>
        <begin position="23"/>
        <end position="36"/>
    </location>
</feature>
<proteinExistence type="predicted"/>
<dbReference type="EMBL" id="JAVLET010000007">
    <property type="protein sequence ID" value="KAL0468316.1"/>
    <property type="molecule type" value="Genomic_DNA"/>
</dbReference>
<keyword evidence="3" id="KW-1185">Reference proteome</keyword>
<feature type="compositionally biased region" description="Basic residues" evidence="1">
    <location>
        <begin position="1"/>
        <end position="11"/>
    </location>
</feature>
<evidence type="ECO:0000313" key="2">
    <source>
        <dbReference type="EMBL" id="KAL0468316.1"/>
    </source>
</evidence>
<dbReference type="Proteomes" id="UP001451303">
    <property type="component" value="Unassembled WGS sequence"/>
</dbReference>
<feature type="region of interest" description="Disordered" evidence="1">
    <location>
        <begin position="1"/>
        <end position="71"/>
    </location>
</feature>
<accession>A0ABR3D6K5</accession>
<comment type="caution">
    <text evidence="2">The sequence shown here is derived from an EMBL/GenBank/DDBJ whole genome shotgun (WGS) entry which is preliminary data.</text>
</comment>